<reference evidence="1 2" key="1">
    <citation type="submission" date="2020-02" db="EMBL/GenBank/DDBJ databases">
        <title>Whole-genome analyses of novel actinobacteria.</title>
        <authorList>
            <person name="Sahin N."/>
        </authorList>
    </citation>
    <scope>NUCLEOTIDE SEQUENCE [LARGE SCALE GENOMIC DNA]</scope>
    <source>
        <strain evidence="1 2">KC13</strain>
    </source>
</reference>
<comment type="caution">
    <text evidence="1">The sequence shown here is derived from an EMBL/GenBank/DDBJ whole genome shotgun (WGS) entry which is preliminary data.</text>
</comment>
<dbReference type="AlphaFoldDB" id="A0A6M1QWS5"/>
<organism evidence="1 2">
    <name type="scientific">Nocardioides turkmenicus</name>
    <dbReference type="NCBI Taxonomy" id="2711220"/>
    <lineage>
        <taxon>Bacteria</taxon>
        <taxon>Bacillati</taxon>
        <taxon>Actinomycetota</taxon>
        <taxon>Actinomycetes</taxon>
        <taxon>Propionibacteriales</taxon>
        <taxon>Nocardioidaceae</taxon>
        <taxon>Nocardioides</taxon>
    </lineage>
</organism>
<name>A0A6M1QWS5_9ACTN</name>
<protein>
    <submittedName>
        <fullName evidence="1">Uncharacterized protein</fullName>
    </submittedName>
</protein>
<evidence type="ECO:0000313" key="1">
    <source>
        <dbReference type="EMBL" id="NGN94403.1"/>
    </source>
</evidence>
<dbReference type="Proteomes" id="UP000483261">
    <property type="component" value="Unassembled WGS sequence"/>
</dbReference>
<dbReference type="EMBL" id="JAALAA010000014">
    <property type="protein sequence ID" value="NGN94403.1"/>
    <property type="molecule type" value="Genomic_DNA"/>
</dbReference>
<proteinExistence type="predicted"/>
<keyword evidence="2" id="KW-1185">Reference proteome</keyword>
<gene>
    <name evidence="1" type="ORF">G5C66_16855</name>
</gene>
<evidence type="ECO:0000313" key="2">
    <source>
        <dbReference type="Proteomes" id="UP000483261"/>
    </source>
</evidence>
<dbReference type="RefSeq" id="WP_165112124.1">
    <property type="nucleotide sequence ID" value="NZ_JAALAA010000014.1"/>
</dbReference>
<sequence>MTNRAIDDSRSLLTLGRVDSVRVQVGYRASPDEQVDRQYLLDLSVPEPDGGGGEDVLDERGILAALEPVLYAGADARRHYSLHQHRWHTSWGASPGALEIGLLVNTGPRTTAVSEASYDGVSRAFRDVMEVVGQPERTPISRESAVQRTRRAAATAYAVDPDALSLRAEEHHLADDSWTLTLRSTAGDEYDVVVGFVEGYAGSVSVRHAHRIEASDSLGPE</sequence>
<accession>A0A6M1QWS5</accession>